<keyword evidence="2" id="KW-1185">Reference proteome</keyword>
<sequence>MLPTPPPSPRSCGSCSPEDRLGQILANCIQLTEVLGVGAYGVVYKAQDINTGVQYAVKALNTVGLEPRQQSFQQREIELHYQVSGHNNIVSLLDIIPDSDCTFVIMEYAPEGDLFGKITEQGFYVGNDVLAKDAFLQILDAVIYCHSLGIYHRDLKPENILVTDNGYTMKLADFGLATRDFFTHDFGCGSTFYMSPECQQPSPQPRSCYASAPNDVWSLGVILVNLTCGRNPWKRASTEDSTFRAFMKDGSFLKSILPISDDLDYILRRVFELNSSQRIGLHELRELIIRCPSFTNTPSAPAALPSPPYSPEAAARDMAWLPVQAPAAAFAQLPPTKYRYPLAEQSLPERYSQMSTSSNGSAGSDTASIFSAGSSHSSNSSTSSLNSYTTYQPQPPLRACAAEAYYAPSNQPWWGQIFPSVMNFNKHASFIPARVF</sequence>
<keyword evidence="1" id="KW-0723">Serine/threonine-protein kinase</keyword>
<dbReference type="Proteomes" id="UP001320706">
    <property type="component" value="Unassembled WGS sequence"/>
</dbReference>
<evidence type="ECO:0000313" key="2">
    <source>
        <dbReference type="Proteomes" id="UP001320706"/>
    </source>
</evidence>
<gene>
    <name evidence="1" type="primary">SKS1</name>
    <name evidence="1" type="ORF">M8818_007811</name>
</gene>
<comment type="caution">
    <text evidence="1">The sequence shown here is derived from an EMBL/GenBank/DDBJ whole genome shotgun (WGS) entry which is preliminary data.</text>
</comment>
<keyword evidence="1" id="KW-0808">Transferase</keyword>
<protein>
    <submittedName>
        <fullName evidence="1">Serine/threonine protein kinase</fullName>
    </submittedName>
</protein>
<evidence type="ECO:0000313" key="1">
    <source>
        <dbReference type="EMBL" id="KAK8192639.1"/>
    </source>
</evidence>
<organism evidence="1 2">
    <name type="scientific">Zalaria obscura</name>
    <dbReference type="NCBI Taxonomy" id="2024903"/>
    <lineage>
        <taxon>Eukaryota</taxon>
        <taxon>Fungi</taxon>
        <taxon>Dikarya</taxon>
        <taxon>Ascomycota</taxon>
        <taxon>Pezizomycotina</taxon>
        <taxon>Dothideomycetes</taxon>
        <taxon>Dothideomycetidae</taxon>
        <taxon>Dothideales</taxon>
        <taxon>Zalariaceae</taxon>
        <taxon>Zalaria</taxon>
    </lineage>
</organism>
<name>A0ACC3S304_9PEZI</name>
<reference evidence="1" key="1">
    <citation type="submission" date="2024-02" db="EMBL/GenBank/DDBJ databases">
        <title>Metagenome Assembled Genome of Zalaria obscura JY119.</title>
        <authorList>
            <person name="Vighnesh L."/>
            <person name="Jagadeeshwari U."/>
            <person name="Venkata Ramana C."/>
            <person name="Sasikala C."/>
        </authorList>
    </citation>
    <scope>NUCLEOTIDE SEQUENCE</scope>
    <source>
        <strain evidence="1">JY119</strain>
    </source>
</reference>
<proteinExistence type="predicted"/>
<dbReference type="EMBL" id="JAMKPW020000044">
    <property type="protein sequence ID" value="KAK8192639.1"/>
    <property type="molecule type" value="Genomic_DNA"/>
</dbReference>
<accession>A0ACC3S304</accession>
<keyword evidence="1" id="KW-0418">Kinase</keyword>